<evidence type="ECO:0000313" key="8">
    <source>
        <dbReference type="Proteomes" id="UP000886998"/>
    </source>
</evidence>
<dbReference type="PANTHER" id="PTHR23226:SF416">
    <property type="entry name" value="FI01424P"/>
    <property type="match status" value="1"/>
</dbReference>
<comment type="caution">
    <text evidence="7">The sequence shown here is derived from an EMBL/GenBank/DDBJ whole genome shotgun (WGS) entry which is preliminary data.</text>
</comment>
<sequence length="345" mass="40219">MEAYLSNDRNVDFQNEYLQNIENEDLFPLFPTNAFENFQTEFEPTENVALFGPSSALQYKPQLEGNVMDSQMYKVSGLETFSQWQNHIQADQPNSFFECNYSNGANSEIRQEKEQEIPFDTSFESQRIATASETILGQDTQSNDFLSQIIDTLLLEIPPSDFNFLDTREEMCVLNEELQITNFCSTIESNSEYVDLSNNAFKNDLRVESWKSSHSSKNSNTFIEDHNFQTQAKPDIETNYHCDTSLNKVHSNDTLFKHKYIYSSEKPFQNEIYGRNFSQMEHLSQYRNAHTPEKFFQCIVCNQMFLTINFERHMLEHSTSPIQTATSKHKNFSKRTSYSTNVHAY</sequence>
<evidence type="ECO:0000256" key="1">
    <source>
        <dbReference type="ARBA" id="ARBA00004123"/>
    </source>
</evidence>
<dbReference type="SUPFAM" id="SSF57667">
    <property type="entry name" value="beta-beta-alpha zinc fingers"/>
    <property type="match status" value="1"/>
</dbReference>
<gene>
    <name evidence="7" type="primary">NCL1_27704</name>
    <name evidence="7" type="ORF">TNIN_433411</name>
</gene>
<keyword evidence="5" id="KW-0862">Zinc</keyword>
<evidence type="ECO:0000256" key="5">
    <source>
        <dbReference type="ARBA" id="ARBA00022833"/>
    </source>
</evidence>
<reference evidence="7" key="1">
    <citation type="submission" date="2020-08" db="EMBL/GenBank/DDBJ databases">
        <title>Multicomponent nature underlies the extraordinary mechanical properties of spider dragline silk.</title>
        <authorList>
            <person name="Kono N."/>
            <person name="Nakamura H."/>
            <person name="Mori M."/>
            <person name="Yoshida Y."/>
            <person name="Ohtoshi R."/>
            <person name="Malay A.D."/>
            <person name="Moran D.A.P."/>
            <person name="Tomita M."/>
            <person name="Numata K."/>
            <person name="Arakawa K."/>
        </authorList>
    </citation>
    <scope>NUCLEOTIDE SEQUENCE</scope>
</reference>
<accession>A0A8X6Y853</accession>
<evidence type="ECO:0000256" key="4">
    <source>
        <dbReference type="ARBA" id="ARBA00022771"/>
    </source>
</evidence>
<dbReference type="InterPro" id="IPR036236">
    <property type="entry name" value="Znf_C2H2_sf"/>
</dbReference>
<organism evidence="7 8">
    <name type="scientific">Trichonephila inaurata madagascariensis</name>
    <dbReference type="NCBI Taxonomy" id="2747483"/>
    <lineage>
        <taxon>Eukaryota</taxon>
        <taxon>Metazoa</taxon>
        <taxon>Ecdysozoa</taxon>
        <taxon>Arthropoda</taxon>
        <taxon>Chelicerata</taxon>
        <taxon>Arachnida</taxon>
        <taxon>Araneae</taxon>
        <taxon>Araneomorphae</taxon>
        <taxon>Entelegynae</taxon>
        <taxon>Araneoidea</taxon>
        <taxon>Nephilidae</taxon>
        <taxon>Trichonephila</taxon>
        <taxon>Trichonephila inaurata</taxon>
    </lineage>
</organism>
<keyword evidence="3" id="KW-0677">Repeat</keyword>
<dbReference type="EMBL" id="BMAV01015817">
    <property type="protein sequence ID" value="GFY66090.1"/>
    <property type="molecule type" value="Genomic_DNA"/>
</dbReference>
<dbReference type="Proteomes" id="UP000886998">
    <property type="component" value="Unassembled WGS sequence"/>
</dbReference>
<dbReference type="Gene3D" id="3.30.160.60">
    <property type="entry name" value="Classic Zinc Finger"/>
    <property type="match status" value="1"/>
</dbReference>
<dbReference type="AlphaFoldDB" id="A0A8X6Y853"/>
<keyword evidence="8" id="KW-1185">Reference proteome</keyword>
<proteinExistence type="predicted"/>
<dbReference type="GO" id="GO:0000981">
    <property type="term" value="F:DNA-binding transcription factor activity, RNA polymerase II-specific"/>
    <property type="evidence" value="ECO:0007669"/>
    <property type="project" value="TreeGrafter"/>
</dbReference>
<name>A0A8X6Y853_9ARAC</name>
<evidence type="ECO:0000256" key="6">
    <source>
        <dbReference type="ARBA" id="ARBA00023242"/>
    </source>
</evidence>
<evidence type="ECO:0000313" key="7">
    <source>
        <dbReference type="EMBL" id="GFY66090.1"/>
    </source>
</evidence>
<dbReference type="GO" id="GO:0005634">
    <property type="term" value="C:nucleus"/>
    <property type="evidence" value="ECO:0007669"/>
    <property type="project" value="UniProtKB-SubCell"/>
</dbReference>
<dbReference type="GO" id="GO:0008270">
    <property type="term" value="F:zinc ion binding"/>
    <property type="evidence" value="ECO:0007669"/>
    <property type="project" value="UniProtKB-KW"/>
</dbReference>
<keyword evidence="6" id="KW-0539">Nucleus</keyword>
<protein>
    <submittedName>
        <fullName evidence="7">Zinc finger and SCAN domain-containing protein 23</fullName>
    </submittedName>
</protein>
<keyword evidence="2" id="KW-0479">Metal-binding</keyword>
<evidence type="ECO:0000256" key="2">
    <source>
        <dbReference type="ARBA" id="ARBA00022723"/>
    </source>
</evidence>
<dbReference type="PANTHER" id="PTHR23226">
    <property type="entry name" value="ZINC FINGER AND SCAN DOMAIN-CONTAINING"/>
    <property type="match status" value="1"/>
</dbReference>
<evidence type="ECO:0000256" key="3">
    <source>
        <dbReference type="ARBA" id="ARBA00022737"/>
    </source>
</evidence>
<keyword evidence="4" id="KW-0863">Zinc-finger</keyword>
<comment type="subcellular location">
    <subcellularLocation>
        <location evidence="1">Nucleus</location>
    </subcellularLocation>
</comment>
<dbReference type="GO" id="GO:0000978">
    <property type="term" value="F:RNA polymerase II cis-regulatory region sequence-specific DNA binding"/>
    <property type="evidence" value="ECO:0007669"/>
    <property type="project" value="TreeGrafter"/>
</dbReference>